<proteinExistence type="predicted"/>
<name>A0A848QLI8_9SPHN</name>
<dbReference type="EMBL" id="JABCRE010000002">
    <property type="protein sequence ID" value="NMW31055.1"/>
    <property type="molecule type" value="Genomic_DNA"/>
</dbReference>
<reference evidence="2 3" key="1">
    <citation type="submission" date="2020-04" db="EMBL/GenBank/DDBJ databases">
        <authorList>
            <person name="Liu A."/>
        </authorList>
    </citation>
    <scope>NUCLEOTIDE SEQUENCE [LARGE SCALE GENOMIC DNA]</scope>
    <source>
        <strain evidence="2 3">RZ02</strain>
    </source>
</reference>
<accession>A0A848QLI8</accession>
<dbReference type="Proteomes" id="UP000561181">
    <property type="component" value="Unassembled WGS sequence"/>
</dbReference>
<evidence type="ECO:0000313" key="2">
    <source>
        <dbReference type="EMBL" id="NMW31055.1"/>
    </source>
</evidence>
<gene>
    <name evidence="2" type="ORF">HKD42_03160</name>
</gene>
<evidence type="ECO:0000256" key="1">
    <source>
        <dbReference type="SAM" id="SignalP"/>
    </source>
</evidence>
<keyword evidence="3" id="KW-1185">Reference proteome</keyword>
<evidence type="ECO:0008006" key="4">
    <source>
        <dbReference type="Google" id="ProtNLM"/>
    </source>
</evidence>
<protein>
    <recommendedName>
        <fullName evidence="4">Lipoprotein</fullName>
    </recommendedName>
</protein>
<sequence length="291" mass="31061">MTMNTKRFSSAALLAAFSLLLSGCFFTPGKFTSELTLKQDNSFEFSYTGEIFFLGLSQLAQMGAASDADEFEGGYCFDEETFEDRDCTAEETAEQKAEWDANADARAASSAKEIEQMGALMGGLDLSDPEAGAEMAAKLERQRGWHSVEHVGNGVFNVEFSTRGQLSHDFVFPMMEGFPLPTQFVQLILRDGNQIRVEAPGFAAQDNAGGMTGMMGGMTGMAALAAAEEGGEAFDPGFPKMDGTFTIVTDGQILANNTDEGPAAAAGGQALRWDIDSRTKAAPTALIQLGR</sequence>
<dbReference type="PROSITE" id="PS51257">
    <property type="entry name" value="PROKAR_LIPOPROTEIN"/>
    <property type="match status" value="1"/>
</dbReference>
<comment type="caution">
    <text evidence="2">The sequence shown here is derived from an EMBL/GenBank/DDBJ whole genome shotgun (WGS) entry which is preliminary data.</text>
</comment>
<feature type="chain" id="PRO_5032762178" description="Lipoprotein" evidence="1">
    <location>
        <begin position="28"/>
        <end position="291"/>
    </location>
</feature>
<dbReference type="AlphaFoldDB" id="A0A848QLI8"/>
<keyword evidence="1" id="KW-0732">Signal</keyword>
<feature type="signal peptide" evidence="1">
    <location>
        <begin position="1"/>
        <end position="27"/>
    </location>
</feature>
<organism evidence="2 3">
    <name type="scientific">Pontixanthobacter rizhaonensis</name>
    <dbReference type="NCBI Taxonomy" id="2730337"/>
    <lineage>
        <taxon>Bacteria</taxon>
        <taxon>Pseudomonadati</taxon>
        <taxon>Pseudomonadota</taxon>
        <taxon>Alphaproteobacteria</taxon>
        <taxon>Sphingomonadales</taxon>
        <taxon>Erythrobacteraceae</taxon>
        <taxon>Pontixanthobacter</taxon>
    </lineage>
</organism>
<evidence type="ECO:0000313" key="3">
    <source>
        <dbReference type="Proteomes" id="UP000561181"/>
    </source>
</evidence>